<dbReference type="SUPFAM" id="SSF49785">
    <property type="entry name" value="Galactose-binding domain-like"/>
    <property type="match status" value="1"/>
</dbReference>
<feature type="domain" description="PKD/Chitinase" evidence="2">
    <location>
        <begin position="122"/>
        <end position="205"/>
    </location>
</feature>
<keyword evidence="1" id="KW-0732">Signal</keyword>
<reference evidence="3 4" key="1">
    <citation type="journal article" date="2017" name="Front. Microbiol.">
        <title>Labilibaculum manganireducens gen. nov., sp. nov. and Labilibaculum filiforme sp. nov., Novel Bacteroidetes Isolated from Subsurface Sediments of the Baltic Sea.</title>
        <authorList>
            <person name="Vandieken V."/>
            <person name="Marshall I.P."/>
            <person name="Niemann H."/>
            <person name="Engelen B."/>
            <person name="Cypionka H."/>
        </authorList>
    </citation>
    <scope>NUCLEOTIDE SEQUENCE [LARGE SCALE GENOMIC DNA]</scope>
    <source>
        <strain evidence="3 4">59.10-2M</strain>
    </source>
</reference>
<gene>
    <name evidence="3" type="ORF">BZG01_07645</name>
</gene>
<dbReference type="InterPro" id="IPR013783">
    <property type="entry name" value="Ig-like_fold"/>
</dbReference>
<dbReference type="InterPro" id="IPR035986">
    <property type="entry name" value="PKD_dom_sf"/>
</dbReference>
<dbReference type="Gene3D" id="2.60.120.430">
    <property type="entry name" value="Galactose-binding lectin"/>
    <property type="match status" value="2"/>
</dbReference>
<evidence type="ECO:0000256" key="1">
    <source>
        <dbReference type="SAM" id="SignalP"/>
    </source>
</evidence>
<accession>A0A2N3IBC9</accession>
<evidence type="ECO:0000259" key="2">
    <source>
        <dbReference type="SMART" id="SM00089"/>
    </source>
</evidence>
<dbReference type="InterPro" id="IPR008979">
    <property type="entry name" value="Galactose-bd-like_sf"/>
</dbReference>
<dbReference type="SMART" id="SM00089">
    <property type="entry name" value="PKD"/>
    <property type="match status" value="2"/>
</dbReference>
<dbReference type="Proteomes" id="UP000233618">
    <property type="component" value="Unassembled WGS sequence"/>
</dbReference>
<evidence type="ECO:0000313" key="3">
    <source>
        <dbReference type="EMBL" id="PKQ67590.1"/>
    </source>
</evidence>
<comment type="caution">
    <text evidence="3">The sequence shown here is derived from an EMBL/GenBank/DDBJ whole genome shotgun (WGS) entry which is preliminary data.</text>
</comment>
<evidence type="ECO:0000313" key="4">
    <source>
        <dbReference type="Proteomes" id="UP000233618"/>
    </source>
</evidence>
<dbReference type="EMBL" id="MVDE01000008">
    <property type="protein sequence ID" value="PKQ67590.1"/>
    <property type="molecule type" value="Genomic_DNA"/>
</dbReference>
<dbReference type="RefSeq" id="WP_101309228.1">
    <property type="nucleotide sequence ID" value="NZ_MVDE01000008.1"/>
</dbReference>
<dbReference type="SUPFAM" id="SSF49299">
    <property type="entry name" value="PKD domain"/>
    <property type="match status" value="1"/>
</dbReference>
<dbReference type="Gene3D" id="2.60.40.10">
    <property type="entry name" value="Immunoglobulins"/>
    <property type="match status" value="1"/>
</dbReference>
<keyword evidence="4" id="KW-1185">Reference proteome</keyword>
<feature type="chain" id="PRO_5014839833" description="PKD/Chitinase domain-containing protein" evidence="1">
    <location>
        <begin position="20"/>
        <end position="680"/>
    </location>
</feature>
<feature type="signal peptide" evidence="1">
    <location>
        <begin position="1"/>
        <end position="19"/>
    </location>
</feature>
<proteinExistence type="predicted"/>
<feature type="domain" description="PKD/Chitinase" evidence="2">
    <location>
        <begin position="40"/>
        <end position="118"/>
    </location>
</feature>
<sequence>MKILNKISAFIFILAVVFACETDEDKLYSLDYVTAPTNVSAIFNITQDNTGIVTIIPNADGASSYRIDFGDGSEVAEYTQGQEAAHTYTEGVYQLSILAIGSTGLSTEFIQEVNVSFKAPENLKIVVENDLSISKKVNVSATADYATVFDIYFGDVADEEPTPAMPDELISHLYEVAGDYEIRVIAKSAGAATTDSTFTFTVTEILAPVTSAPTPPSRNVEDVISIYSSAYADIEGINYNPDWGQSGQGSSYGEFDLNGDKMLQYINLSYQGIALADGTSVDITGMEFLHMDVWTPDVTKLETSLISGTNGEKPVSSDLTAFEWTSIDLAISAFTDQGLTVADIIQLKLVGDPWAAGTVFVDNIYFYKAKSSSPTQAPPVPPARYVSDVISIFSDAYTNITVNEWNPGWGQATTLTSIDFSGNNVLLYESLDFTGIVTDYDNPTDLSAMTFVHFDYWTGDADKLALKLVNTVVGSEDIVEVSAVTVGSWVSVDIALADYSTDLTAVTQLLFESSSATVYIDNLYFYKAPTEAAPTPTTNAADVISIFSDAYTNIAVNEWNPGWGQTTTLTNVDFGGNNVLLYQALNYTGIVTDYDNPTDLSGKTYVHFDYWTNDATSLALKLVNTIAGNEDIEVVPSITLGSWAGVDIPLADYSTDLTGVTQLLFESSSAMVFIDNLYFY</sequence>
<protein>
    <recommendedName>
        <fullName evidence="2">PKD/Chitinase domain-containing protein</fullName>
    </recommendedName>
</protein>
<dbReference type="PROSITE" id="PS51257">
    <property type="entry name" value="PROKAR_LIPOPROTEIN"/>
    <property type="match status" value="1"/>
</dbReference>
<name>A0A2N3IBC9_9BACT</name>
<dbReference type="InterPro" id="IPR022409">
    <property type="entry name" value="PKD/Chitinase_dom"/>
</dbReference>
<dbReference type="AlphaFoldDB" id="A0A2N3IBC9"/>
<organism evidence="3 4">
    <name type="scientific">Labilibaculum manganireducens</name>
    <dbReference type="NCBI Taxonomy" id="1940525"/>
    <lineage>
        <taxon>Bacteria</taxon>
        <taxon>Pseudomonadati</taxon>
        <taxon>Bacteroidota</taxon>
        <taxon>Bacteroidia</taxon>
        <taxon>Marinilabiliales</taxon>
        <taxon>Marinifilaceae</taxon>
        <taxon>Labilibaculum</taxon>
    </lineage>
</organism>